<accession>A0A4Y5FFR3</accession>
<sequence>MPATDPTNINASPYGPNNPKRIDVDQIEKLVLSDYGLTPSAIKAYMFGIRVIDENTGEEMPDDFYWQILSTQVSEVQHMLDIQILPMSVQNEVHDYYENDANAYNRVDTFKRPILQLDSFKLKFGNQPLIDFDPQWWKIYNIEGEIEVYPLNYASIGAGPMGGGNPSISGLTQLYMSNYVSYPMYRNQTSAPQAYSIDYVAGMLPPKRVGVTQDWEMPADLQQLILYKCLNQVFMQWGRLLGVGAGIASKELSIDGIRQNIVTTQSAMYTGSRADIDVINDEIKGLTASLKSFYGNSYTSV</sequence>
<reference evidence="1" key="1">
    <citation type="submission" date="2019-02" db="EMBL/GenBank/DDBJ databases">
        <title>Isolation of virulent Lactobacillus brevis phages.</title>
        <authorList>
            <person name="Feyereisen M."/>
            <person name="Mahony J."/>
            <person name="O'Sullivan T."/>
            <person name="van Sinderen D."/>
        </authorList>
    </citation>
    <scope>NUCLEOTIDE SEQUENCE [LARGE SCALE GENOMIC DNA]</scope>
</reference>
<evidence type="ECO:0000313" key="1">
    <source>
        <dbReference type="EMBL" id="QBJ03915.1"/>
    </source>
</evidence>
<protein>
    <submittedName>
        <fullName evidence="1">Structural protein</fullName>
    </submittedName>
</protein>
<organism evidence="1 2">
    <name type="scientific">Lactobacillus phage SAC12B</name>
    <dbReference type="NCBI Taxonomy" id="2510941"/>
    <lineage>
        <taxon>Viruses</taxon>
        <taxon>Duplodnaviria</taxon>
        <taxon>Heunggongvirae</taxon>
        <taxon>Uroviricota</taxon>
        <taxon>Caudoviricetes</taxon>
        <taxon>Herelleviridae</taxon>
        <taxon>Tybeckvirus</taxon>
        <taxon>Tybeckvirus SAC12B</taxon>
    </lineage>
</organism>
<name>A0A4Y5FFR3_9CAUD</name>
<proteinExistence type="predicted"/>
<dbReference type="EMBL" id="MK504446">
    <property type="protein sequence ID" value="QBJ03915.1"/>
    <property type="molecule type" value="Genomic_DNA"/>
</dbReference>
<dbReference type="Proteomes" id="UP000306187">
    <property type="component" value="Segment"/>
</dbReference>
<gene>
    <name evidence="1" type="ORF">SAC12B_0126</name>
</gene>
<evidence type="ECO:0000313" key="2">
    <source>
        <dbReference type="Proteomes" id="UP000306187"/>
    </source>
</evidence>
<keyword evidence="2" id="KW-1185">Reference proteome</keyword>